<reference evidence="3" key="1">
    <citation type="submission" date="2022-01" db="EMBL/GenBank/DDBJ databases">
        <authorList>
            <person name="King R."/>
        </authorList>
    </citation>
    <scope>NUCLEOTIDE SEQUENCE</scope>
</reference>
<dbReference type="Proteomes" id="UP001153737">
    <property type="component" value="Chromosome 16"/>
</dbReference>
<dbReference type="AlphaFoldDB" id="A0A9P0DGU0"/>
<feature type="coiled-coil region" evidence="1">
    <location>
        <begin position="24"/>
        <end position="59"/>
    </location>
</feature>
<keyword evidence="1" id="KW-0175">Coiled coil</keyword>
<name>A0A9P0DGU0_PHACE</name>
<dbReference type="OrthoDB" id="431588at2759"/>
<feature type="domain" description="DUF4455" evidence="2">
    <location>
        <begin position="29"/>
        <end position="492"/>
    </location>
</feature>
<evidence type="ECO:0000313" key="4">
    <source>
        <dbReference type="Proteomes" id="UP001153737"/>
    </source>
</evidence>
<reference evidence="3" key="2">
    <citation type="submission" date="2022-10" db="EMBL/GenBank/DDBJ databases">
        <authorList>
            <consortium name="ENA_rothamsted_submissions"/>
            <consortium name="culmorum"/>
            <person name="King R."/>
        </authorList>
    </citation>
    <scope>NUCLEOTIDE SEQUENCE</scope>
</reference>
<evidence type="ECO:0000256" key="1">
    <source>
        <dbReference type="SAM" id="Coils"/>
    </source>
</evidence>
<gene>
    <name evidence="3" type="ORF">PHAECO_LOCUS5301</name>
</gene>
<protein>
    <recommendedName>
        <fullName evidence="2">DUF4455 domain-containing protein</fullName>
    </recommendedName>
</protein>
<feature type="coiled-coil region" evidence="1">
    <location>
        <begin position="994"/>
        <end position="1111"/>
    </location>
</feature>
<keyword evidence="4" id="KW-1185">Reference proteome</keyword>
<dbReference type="Pfam" id="PF14643">
    <property type="entry name" value="DUF4455"/>
    <property type="match status" value="1"/>
</dbReference>
<evidence type="ECO:0000259" key="2">
    <source>
        <dbReference type="Pfam" id="PF14643"/>
    </source>
</evidence>
<proteinExistence type="predicted"/>
<evidence type="ECO:0000313" key="3">
    <source>
        <dbReference type="EMBL" id="CAH1154687.1"/>
    </source>
</evidence>
<organism evidence="3 4">
    <name type="scientific">Phaedon cochleariae</name>
    <name type="common">Mustard beetle</name>
    <dbReference type="NCBI Taxonomy" id="80249"/>
    <lineage>
        <taxon>Eukaryota</taxon>
        <taxon>Metazoa</taxon>
        <taxon>Ecdysozoa</taxon>
        <taxon>Arthropoda</taxon>
        <taxon>Hexapoda</taxon>
        <taxon>Insecta</taxon>
        <taxon>Pterygota</taxon>
        <taxon>Neoptera</taxon>
        <taxon>Endopterygota</taxon>
        <taxon>Coleoptera</taxon>
        <taxon>Polyphaga</taxon>
        <taxon>Cucujiformia</taxon>
        <taxon>Chrysomeloidea</taxon>
        <taxon>Chrysomelidae</taxon>
        <taxon>Chrysomelinae</taxon>
        <taxon>Chrysomelini</taxon>
        <taxon>Phaedon</taxon>
    </lineage>
</organism>
<sequence length="1222" mass="144375">MCDDFDIRTLPSNFVSVSRPSEVIEKLNERRKKAHEDAIKSMRERQRKLNLEADEAIKNESDIFNRNFGELKEEVDLLVRTVKFEYIKMHDNLIHGQDLVNKPFLKVSDSYEILLKTVDEFHEKLVDVDKKRSEILKLIMNETRNTVFSSAYFLPYQVDKFFYEEILELNKITLNNCQNFAELKRDLKLQVSRYMRFWSEELLEIKERQKFYVKQLSKKSVDRLKSDLRSQLATVCQSDEVADALHKLETQQNDLQWPNDGASGIPVSQKEVELWLKDVQKTLASLDLNARNLVSLYKSIIIILFNRFFGELAKLKDSMAKSGLMDKQDIEDYQSEIYTPTVEELNVQFESDFENLQSIWNEKIDQMKDSVYTTYRFLKGSASLWDRHFKRVIDLQTCVLLDLENTVSKNSQTSMVHEAGLNIQIEKLRQGADEKKLDHFLGDVQGILDKIENLYKVSSDLEIQVVQKYKNMMEIEIEVLMAEIQRFLTLHPPDAERDPKIQRKRASQCSEKEIDPKELLVPNQILYCTFQVDATKNWMFGLWEAINHYLSTGRAEILAVTENWMERQREKINDRLQVKLAFHKPRYFRIKCSIYDKRLKELWKHAERFTSHKTAAEREILLLKNTELTIEEQFSKTCNQFILETNSMLQKAETFQKSYQLRGSLQTLAPLLTSRKKALTELQRNYFDKCMNLLDTLRASSYQFLKSTKLFSEEGSFSIEEITNLQKHMSKLDEYAEKTLNKYTNDAQTKFTKYIGYLDSTYASTLSTFEELIRELDHNENVVKKMKKLRENIRTEVISVKTTLKKIETDAKSLTQKCTQDVGSIEKLDWFIENYQKIIEKMQDFVSFMGQPNLSPRTFVSAATSISGHTTRMGRSKSHADHDMFLTISQMNTEENTFLYKLNMILDESYMDIKKQSKDFYGKHHPLLLDQFKIQPNHERCMEEVHHKYKIFQQQCEACWYENLNEFSSILNEFQYSTNHYLKAFEKTFRRCSIDRCEETNRNILNELENTEKETQNSFLNMFKRLRTLYGHPSNKTLLEELQKEFEDLEQNFSNIEDILIPHKEDLLTVYNEEVENFKRVQERISILKEDDRLRNLIQDLECRLSDEQSQSCHLLESGSVNDIREEHRSHITYRASAKVPMSTVNYYSPTESTTSSENSEESPKQFLEELDRTYEKNIQGAAEFVEIRLVEYLRERKNIWTSETNSIRDLFKVKYDDKNIL</sequence>
<dbReference type="EMBL" id="OU896722">
    <property type="protein sequence ID" value="CAH1154687.1"/>
    <property type="molecule type" value="Genomic_DNA"/>
</dbReference>
<dbReference type="InterPro" id="IPR028089">
    <property type="entry name" value="DUF4455"/>
</dbReference>
<accession>A0A9P0DGU0</accession>